<dbReference type="Pfam" id="PF01546">
    <property type="entry name" value="Peptidase_M20"/>
    <property type="match status" value="1"/>
</dbReference>
<name>A0A6I1EPI8_9BURK</name>
<dbReference type="InterPro" id="IPR036264">
    <property type="entry name" value="Bact_exopeptidase_dim_dom"/>
</dbReference>
<comment type="caution">
    <text evidence="4">The sequence shown here is derived from an EMBL/GenBank/DDBJ whole genome shotgun (WGS) entry which is preliminary data.</text>
</comment>
<dbReference type="GO" id="GO:0046872">
    <property type="term" value="F:metal ion binding"/>
    <property type="evidence" value="ECO:0007669"/>
    <property type="project" value="UniProtKB-KW"/>
</dbReference>
<dbReference type="OrthoDB" id="9777385at2"/>
<keyword evidence="1 4" id="KW-0378">Hydrolase</keyword>
<dbReference type="AlphaFoldDB" id="A0A6I1EPI8"/>
<feature type="binding site" evidence="2">
    <location>
        <position position="110"/>
    </location>
    <ligand>
        <name>Mn(2+)</name>
        <dbReference type="ChEBI" id="CHEBI:29035"/>
        <label>2</label>
    </ligand>
</feature>
<dbReference type="GO" id="GO:0019877">
    <property type="term" value="P:diaminopimelate biosynthetic process"/>
    <property type="evidence" value="ECO:0007669"/>
    <property type="project" value="UniProtKB-ARBA"/>
</dbReference>
<feature type="binding site" evidence="2">
    <location>
        <position position="112"/>
    </location>
    <ligand>
        <name>Mn(2+)</name>
        <dbReference type="ChEBI" id="CHEBI:29035"/>
        <label>2</label>
    </ligand>
</feature>
<dbReference type="EMBL" id="WEHX01000135">
    <property type="protein sequence ID" value="KAB7653063.1"/>
    <property type="molecule type" value="Genomic_DNA"/>
</dbReference>
<dbReference type="InterPro" id="IPR017439">
    <property type="entry name" value="Amidohydrolase"/>
</dbReference>
<sequence>MCKSNSLPENLLREARQMRNEIAAWRRDIHQHPELSFQEVRTTAFVAEKLRAWGLGNVRTGFGPLKTGVEASIGEGHPCVALRADMDALPIEEKTGLDYSSQNPGVSHACGHDAHTAVLLAAARLLKAREEEIKGRIKFIFQPAEETRTKIFEKPLSGAGYVVRSGAIDDVDALFGMHVWGVFDGGVAFVKPGPTMMASGRFNLKIIGKGTHGASPHLGVDPITAECQIVEGIQTVVSREVSPLEPRLITIGTIHGGTATNIVPQEVELSGTIRAAKEEVVRFMGERLGQVAAETAHAHRCRSEYSLLINGPAVVNDADMVQIVRESAAQVLGTERVRSVEMLTGSEDFREYSSRRPSALWFMGMKRPERGIGQPQHDPCFLVDEEILPDAAAVMAACAFNYLQQKSPGVLASDGAEMKGG</sequence>
<dbReference type="CDD" id="cd03886">
    <property type="entry name" value="M20_Acy1"/>
    <property type="match status" value="1"/>
</dbReference>
<dbReference type="InterPro" id="IPR011650">
    <property type="entry name" value="Peptidase_M20_dimer"/>
</dbReference>
<dbReference type="Gene3D" id="3.30.70.360">
    <property type="match status" value="1"/>
</dbReference>
<evidence type="ECO:0000256" key="2">
    <source>
        <dbReference type="PIRSR" id="PIRSR005962-1"/>
    </source>
</evidence>
<dbReference type="RefSeq" id="WP_152159163.1">
    <property type="nucleotide sequence ID" value="NZ_WEHX01000135.1"/>
</dbReference>
<dbReference type="SUPFAM" id="SSF53187">
    <property type="entry name" value="Zn-dependent exopeptidases"/>
    <property type="match status" value="1"/>
</dbReference>
<keyword evidence="2" id="KW-0464">Manganese</keyword>
<dbReference type="Proteomes" id="UP000430564">
    <property type="component" value="Unassembled WGS sequence"/>
</dbReference>
<evidence type="ECO:0000259" key="3">
    <source>
        <dbReference type="Pfam" id="PF07687"/>
    </source>
</evidence>
<dbReference type="NCBIfam" id="TIGR01891">
    <property type="entry name" value="amidohydrolases"/>
    <property type="match status" value="1"/>
</dbReference>
<feature type="binding site" evidence="2">
    <location>
        <position position="178"/>
    </location>
    <ligand>
        <name>Mn(2+)</name>
        <dbReference type="ChEBI" id="CHEBI:29035"/>
        <label>2</label>
    </ligand>
</feature>
<evidence type="ECO:0000313" key="5">
    <source>
        <dbReference type="Proteomes" id="UP000430564"/>
    </source>
</evidence>
<dbReference type="Pfam" id="PF07687">
    <property type="entry name" value="M20_dimer"/>
    <property type="match status" value="1"/>
</dbReference>
<dbReference type="Gene3D" id="3.40.630.10">
    <property type="entry name" value="Zn peptidases"/>
    <property type="match status" value="1"/>
</dbReference>
<comment type="cofactor">
    <cofactor evidence="2">
        <name>Mn(2+)</name>
        <dbReference type="ChEBI" id="CHEBI:29035"/>
    </cofactor>
    <text evidence="2">The Mn(2+) ion enhances activity.</text>
</comment>
<proteinExistence type="predicted"/>
<protein>
    <submittedName>
        <fullName evidence="4">Amidohydrolase</fullName>
    </submittedName>
</protein>
<dbReference type="GO" id="GO:0050118">
    <property type="term" value="F:N-acetyldiaminopimelate deacetylase activity"/>
    <property type="evidence" value="ECO:0007669"/>
    <property type="project" value="UniProtKB-ARBA"/>
</dbReference>
<dbReference type="InterPro" id="IPR002933">
    <property type="entry name" value="Peptidase_M20"/>
</dbReference>
<feature type="domain" description="Peptidase M20 dimerisation" evidence="3">
    <location>
        <begin position="201"/>
        <end position="288"/>
    </location>
</feature>
<feature type="binding site" evidence="2">
    <location>
        <position position="377"/>
    </location>
    <ligand>
        <name>Mn(2+)</name>
        <dbReference type="ChEBI" id="CHEBI:29035"/>
        <label>2</label>
    </ligand>
</feature>
<accession>A0A6I1EPI8</accession>
<evidence type="ECO:0000313" key="4">
    <source>
        <dbReference type="EMBL" id="KAB7653063.1"/>
    </source>
</evidence>
<dbReference type="SUPFAM" id="SSF55031">
    <property type="entry name" value="Bacterial exopeptidase dimerisation domain"/>
    <property type="match status" value="1"/>
</dbReference>
<reference evidence="4 5" key="1">
    <citation type="submission" date="2019-10" db="EMBL/GenBank/DDBJ databases">
        <title>Genome diversity of Sutterella seckii.</title>
        <authorList>
            <person name="Chaplin A.V."/>
            <person name="Sokolova S.R."/>
            <person name="Mosin K.A."/>
            <person name="Ivanova E.L."/>
            <person name="Kochetkova T.O."/>
            <person name="Goltsov A.Y."/>
            <person name="Trofimov D.Y."/>
            <person name="Efimov B.A."/>
        </authorList>
    </citation>
    <scope>NUCLEOTIDE SEQUENCE [LARGE SCALE GENOMIC DNA]</scope>
    <source>
        <strain evidence="4 5">ASD393</strain>
    </source>
</reference>
<feature type="binding site" evidence="2">
    <location>
        <position position="146"/>
    </location>
    <ligand>
        <name>Mn(2+)</name>
        <dbReference type="ChEBI" id="CHEBI:29035"/>
        <label>2</label>
    </ligand>
</feature>
<dbReference type="PIRSF" id="PIRSF005962">
    <property type="entry name" value="Pept_M20D_amidohydro"/>
    <property type="match status" value="1"/>
</dbReference>
<gene>
    <name evidence="4" type="ORF">GBM95_11130</name>
</gene>
<dbReference type="PANTHER" id="PTHR11014:SF63">
    <property type="entry name" value="METALLOPEPTIDASE, PUTATIVE (AFU_ORTHOLOGUE AFUA_6G09600)-RELATED"/>
    <property type="match status" value="1"/>
</dbReference>
<keyword evidence="2" id="KW-0479">Metal-binding</keyword>
<organism evidence="4 5">
    <name type="scientific">Sutterella seckii</name>
    <dbReference type="NCBI Taxonomy" id="1944635"/>
    <lineage>
        <taxon>Bacteria</taxon>
        <taxon>Pseudomonadati</taxon>
        <taxon>Pseudomonadota</taxon>
        <taxon>Betaproteobacteria</taxon>
        <taxon>Burkholderiales</taxon>
        <taxon>Sutterellaceae</taxon>
        <taxon>Sutterella</taxon>
    </lineage>
</organism>
<dbReference type="FunFam" id="3.30.70.360:FF:000001">
    <property type="entry name" value="N-acetyldiaminopimelate deacetylase"/>
    <property type="match status" value="1"/>
</dbReference>
<dbReference type="PANTHER" id="PTHR11014">
    <property type="entry name" value="PEPTIDASE M20 FAMILY MEMBER"/>
    <property type="match status" value="1"/>
</dbReference>
<evidence type="ECO:0000256" key="1">
    <source>
        <dbReference type="ARBA" id="ARBA00022801"/>
    </source>
</evidence>